<gene>
    <name evidence="1" type="ORF">CEV34_5563</name>
</gene>
<reference evidence="1 2" key="1">
    <citation type="submission" date="2017-07" db="EMBL/GenBank/DDBJ databases">
        <title>Phylogenetic study on the rhizospheric bacterium Ochrobactrum sp. A44.</title>
        <authorList>
            <person name="Krzyzanowska D.M."/>
            <person name="Ossowicki A."/>
            <person name="Rajewska M."/>
            <person name="Maciag T."/>
            <person name="Kaczynski Z."/>
            <person name="Czerwicka M."/>
            <person name="Jafra S."/>
        </authorList>
    </citation>
    <scope>NUCLEOTIDE SEQUENCE [LARGE SCALE GENOMIC DNA]</scope>
    <source>
        <strain evidence="1 2">CCUG 30717</strain>
    </source>
</reference>
<comment type="caution">
    <text evidence="1">The sequence shown here is derived from an EMBL/GenBank/DDBJ whole genome shotgun (WGS) entry which is preliminary data.</text>
</comment>
<evidence type="ECO:0000313" key="2">
    <source>
        <dbReference type="Proteomes" id="UP000216188"/>
    </source>
</evidence>
<name>A0A256FZS1_9HYPH</name>
<keyword evidence="2" id="KW-1185">Reference proteome</keyword>
<dbReference type="Proteomes" id="UP000216188">
    <property type="component" value="Unassembled WGS sequence"/>
</dbReference>
<protein>
    <submittedName>
        <fullName evidence="1">Uncharacterized protein</fullName>
    </submittedName>
</protein>
<dbReference type="AlphaFoldDB" id="A0A256FZS1"/>
<accession>A0A256FZS1</accession>
<dbReference type="EMBL" id="NNRM01000053">
    <property type="protein sequence ID" value="OYR20337.1"/>
    <property type="molecule type" value="Genomic_DNA"/>
</dbReference>
<evidence type="ECO:0000313" key="1">
    <source>
        <dbReference type="EMBL" id="OYR20337.1"/>
    </source>
</evidence>
<sequence>MGHVTKTPNIWLHNLHRYYELTIRIIESDISVLDRKRFSADALA</sequence>
<organism evidence="1 2">
    <name type="scientific">Brucella pseudogrignonensis</name>
    <dbReference type="NCBI Taxonomy" id="419475"/>
    <lineage>
        <taxon>Bacteria</taxon>
        <taxon>Pseudomonadati</taxon>
        <taxon>Pseudomonadota</taxon>
        <taxon>Alphaproteobacteria</taxon>
        <taxon>Hyphomicrobiales</taxon>
        <taxon>Brucellaceae</taxon>
        <taxon>Brucella/Ochrobactrum group</taxon>
        <taxon>Brucella</taxon>
    </lineage>
</organism>
<proteinExistence type="predicted"/>